<sequence>MKFFSIILFALLLITGCTTLKPVQLSSNELQQQLSSGQLIKAGDELKVTLIDGKQLELEVVEVTPDTIIGNEHQVKISEIASLKTSEISVGKTALAAGGTAYAVSVIVGIISFFSLLAV</sequence>
<feature type="transmembrane region" description="Helical" evidence="1">
    <location>
        <begin position="94"/>
        <end position="118"/>
    </location>
</feature>
<gene>
    <name evidence="2" type="ORF">SG34_026595</name>
</gene>
<evidence type="ECO:0008006" key="4">
    <source>
        <dbReference type="Google" id="ProtNLM"/>
    </source>
</evidence>
<dbReference type="AlphaFoldDB" id="A0AAE9Z1D2"/>
<dbReference type="RefSeq" id="WP_044837521.1">
    <property type="nucleotide sequence ID" value="NZ_CP059733.1"/>
</dbReference>
<dbReference type="Proteomes" id="UP000032352">
    <property type="component" value="Chromosome"/>
</dbReference>
<dbReference type="PROSITE" id="PS51257">
    <property type="entry name" value="PROKAR_LIPOPROTEIN"/>
    <property type="match status" value="1"/>
</dbReference>
<accession>A0AAE9Z1D2</accession>
<proteinExistence type="predicted"/>
<evidence type="ECO:0000313" key="2">
    <source>
        <dbReference type="EMBL" id="WDE04840.1"/>
    </source>
</evidence>
<evidence type="ECO:0000256" key="1">
    <source>
        <dbReference type="SAM" id="Phobius"/>
    </source>
</evidence>
<keyword evidence="1" id="KW-0812">Transmembrane</keyword>
<keyword evidence="3" id="KW-1185">Reference proteome</keyword>
<dbReference type="KEGG" id="tvd:SG34_026595"/>
<evidence type="ECO:0000313" key="3">
    <source>
        <dbReference type="Proteomes" id="UP000032352"/>
    </source>
</evidence>
<keyword evidence="1" id="KW-0472">Membrane</keyword>
<protein>
    <recommendedName>
        <fullName evidence="4">Lipoprotein</fullName>
    </recommendedName>
</protein>
<organism evidence="2 3">
    <name type="scientific">Thalassomonas viridans</name>
    <dbReference type="NCBI Taxonomy" id="137584"/>
    <lineage>
        <taxon>Bacteria</taxon>
        <taxon>Pseudomonadati</taxon>
        <taxon>Pseudomonadota</taxon>
        <taxon>Gammaproteobacteria</taxon>
        <taxon>Alteromonadales</taxon>
        <taxon>Colwelliaceae</taxon>
        <taxon>Thalassomonas</taxon>
    </lineage>
</organism>
<reference evidence="2 3" key="1">
    <citation type="journal article" date="2015" name="Genome Announc.">
        <title>Draft Genome Sequences of Marine Isolates of Thalassomonas viridans and Thalassomonas actiniarum.</title>
        <authorList>
            <person name="Olonade I."/>
            <person name="van Zyl L.J."/>
            <person name="Trindade M."/>
        </authorList>
    </citation>
    <scope>NUCLEOTIDE SEQUENCE [LARGE SCALE GENOMIC DNA]</scope>
    <source>
        <strain evidence="2 3">XOM25</strain>
    </source>
</reference>
<name>A0AAE9Z1D2_9GAMM</name>
<dbReference type="EMBL" id="CP059733">
    <property type="protein sequence ID" value="WDE04840.1"/>
    <property type="molecule type" value="Genomic_DNA"/>
</dbReference>
<reference evidence="2 3" key="2">
    <citation type="journal article" date="2022" name="Mar. Drugs">
        <title>Bioassay-Guided Fractionation Leads to the Detection of Cholic Acid Generated by the Rare Thalassomonas sp.</title>
        <authorList>
            <person name="Pheiffer F."/>
            <person name="Schneider Y.K."/>
            <person name="Hansen E.H."/>
            <person name="Andersen J.H."/>
            <person name="Isaksson J."/>
            <person name="Busche T."/>
            <person name="R C."/>
            <person name="Kalinowski J."/>
            <person name="Zyl L.V."/>
            <person name="Trindade M."/>
        </authorList>
    </citation>
    <scope>NUCLEOTIDE SEQUENCE [LARGE SCALE GENOMIC DNA]</scope>
    <source>
        <strain evidence="2 3">XOM25</strain>
    </source>
</reference>
<keyword evidence="1" id="KW-1133">Transmembrane helix</keyword>